<dbReference type="EMBL" id="VHLG01000009">
    <property type="protein sequence ID" value="TPW29463.1"/>
    <property type="molecule type" value="Genomic_DNA"/>
</dbReference>
<evidence type="ECO:0000313" key="3">
    <source>
        <dbReference type="Proteomes" id="UP000318801"/>
    </source>
</evidence>
<dbReference type="RefSeq" id="WP_141149659.1">
    <property type="nucleotide sequence ID" value="NZ_VHLG01000009.1"/>
</dbReference>
<dbReference type="Proteomes" id="UP000318801">
    <property type="component" value="Unassembled WGS sequence"/>
</dbReference>
<gene>
    <name evidence="2" type="ORF">FJU08_14105</name>
</gene>
<dbReference type="AlphaFoldDB" id="A0A506U510"/>
<comment type="caution">
    <text evidence="2">The sequence shown here is derived from an EMBL/GenBank/DDBJ whole genome shotgun (WGS) entry which is preliminary data.</text>
</comment>
<dbReference type="Pfam" id="PF20057">
    <property type="entry name" value="DUF6456"/>
    <property type="match status" value="1"/>
</dbReference>
<feature type="domain" description="DUF6456" evidence="1">
    <location>
        <begin position="16"/>
        <end position="147"/>
    </location>
</feature>
<proteinExistence type="predicted"/>
<reference evidence="2 3" key="1">
    <citation type="submission" date="2019-06" db="EMBL/GenBank/DDBJ databases">
        <authorList>
            <person name="Li M."/>
        </authorList>
    </citation>
    <scope>NUCLEOTIDE SEQUENCE [LARGE SCALE GENOMIC DNA]</scope>
    <source>
        <strain evidence="2 3">BGMRC2036</strain>
    </source>
</reference>
<evidence type="ECO:0000313" key="2">
    <source>
        <dbReference type="EMBL" id="TPW29463.1"/>
    </source>
</evidence>
<sequence>MVEIKQSKRPGAVRRKGSCSPLELLAKQKLVDGSPFLPVEAVSAGERLFADFMRGQMQPRVTASLTPRLETRVKGHQADSASDCALDARQRVRQALRAVGPELADVALDFCCFMKGLELIERERQWPVRSAKLMVRTALLALARHYAPSVPQKAQLRQWGDQDFRPLARAFGIPSDGQS</sequence>
<accession>A0A506U510</accession>
<keyword evidence="3" id="KW-1185">Reference proteome</keyword>
<organism evidence="2 3">
    <name type="scientific">Martelella alba</name>
    <dbReference type="NCBI Taxonomy" id="2590451"/>
    <lineage>
        <taxon>Bacteria</taxon>
        <taxon>Pseudomonadati</taxon>
        <taxon>Pseudomonadota</taxon>
        <taxon>Alphaproteobacteria</taxon>
        <taxon>Hyphomicrobiales</taxon>
        <taxon>Aurantimonadaceae</taxon>
        <taxon>Martelella</taxon>
    </lineage>
</organism>
<evidence type="ECO:0000259" key="1">
    <source>
        <dbReference type="Pfam" id="PF20057"/>
    </source>
</evidence>
<dbReference type="InterPro" id="IPR045599">
    <property type="entry name" value="DUF6456"/>
</dbReference>
<protein>
    <recommendedName>
        <fullName evidence="1">DUF6456 domain-containing protein</fullName>
    </recommendedName>
</protein>
<dbReference type="OrthoDB" id="7476630at2"/>
<name>A0A506U510_9HYPH</name>